<dbReference type="InterPro" id="IPR036388">
    <property type="entry name" value="WH-like_DNA-bd_sf"/>
</dbReference>
<protein>
    <submittedName>
        <fullName evidence="7">Transcriptional regulatory protein FixJ</fullName>
    </submittedName>
</protein>
<dbReference type="PROSITE" id="PS50043">
    <property type="entry name" value="HTH_LUXR_2"/>
    <property type="match status" value="1"/>
</dbReference>
<dbReference type="PANTHER" id="PTHR44688">
    <property type="entry name" value="DNA-BINDING TRANSCRIPTIONAL ACTIVATOR DEVR_DOSR"/>
    <property type="match status" value="1"/>
</dbReference>
<evidence type="ECO:0000256" key="2">
    <source>
        <dbReference type="ARBA" id="ARBA00023125"/>
    </source>
</evidence>
<feature type="domain" description="Response regulatory" evidence="6">
    <location>
        <begin position="5"/>
        <end position="119"/>
    </location>
</feature>
<dbReference type="GO" id="GO:0000160">
    <property type="term" value="P:phosphorelay signal transduction system"/>
    <property type="evidence" value="ECO:0007669"/>
    <property type="project" value="InterPro"/>
</dbReference>
<keyword evidence="1" id="KW-0805">Transcription regulation</keyword>
<comment type="caution">
    <text evidence="7">The sequence shown here is derived from an EMBL/GenBank/DDBJ whole genome shotgun (WGS) entry which is preliminary data.</text>
</comment>
<keyword evidence="3" id="KW-0804">Transcription</keyword>
<gene>
    <name evidence="7" type="primary">fixJ</name>
    <name evidence="7" type="ORF">GTOL_10829</name>
</gene>
<dbReference type="SUPFAM" id="SSF52172">
    <property type="entry name" value="CheY-like"/>
    <property type="match status" value="1"/>
</dbReference>
<evidence type="ECO:0000256" key="3">
    <source>
        <dbReference type="ARBA" id="ARBA00023163"/>
    </source>
</evidence>
<dbReference type="CDD" id="cd17537">
    <property type="entry name" value="REC_FixJ"/>
    <property type="match status" value="1"/>
</dbReference>
<dbReference type="RefSeq" id="WP_220634962.1">
    <property type="nucleotide sequence ID" value="NZ_CAJQUM010000001.1"/>
</dbReference>
<dbReference type="SMART" id="SM00421">
    <property type="entry name" value="HTH_LUXR"/>
    <property type="match status" value="1"/>
</dbReference>
<dbReference type="Gene3D" id="3.40.50.2300">
    <property type="match status" value="1"/>
</dbReference>
<dbReference type="InterPro" id="IPR000792">
    <property type="entry name" value="Tscrpt_reg_LuxR_C"/>
</dbReference>
<evidence type="ECO:0000313" key="8">
    <source>
        <dbReference type="Proteomes" id="UP000742786"/>
    </source>
</evidence>
<dbReference type="InterPro" id="IPR001789">
    <property type="entry name" value="Sig_transdc_resp-reg_receiver"/>
</dbReference>
<dbReference type="PANTHER" id="PTHR44688:SF16">
    <property type="entry name" value="DNA-BINDING TRANSCRIPTIONAL ACTIVATOR DEVR_DOSR"/>
    <property type="match status" value="1"/>
</dbReference>
<name>A0A916J1G5_9PROT</name>
<dbReference type="PRINTS" id="PR00038">
    <property type="entry name" value="HTHLUXR"/>
</dbReference>
<proteinExistence type="predicted"/>
<dbReference type="Proteomes" id="UP000742786">
    <property type="component" value="Unassembled WGS sequence"/>
</dbReference>
<evidence type="ECO:0000256" key="4">
    <source>
        <dbReference type="PROSITE-ProRule" id="PRU00169"/>
    </source>
</evidence>
<keyword evidence="8" id="KW-1185">Reference proteome</keyword>
<dbReference type="Pfam" id="PF00196">
    <property type="entry name" value="GerE"/>
    <property type="match status" value="1"/>
</dbReference>
<dbReference type="PROSITE" id="PS00622">
    <property type="entry name" value="HTH_LUXR_1"/>
    <property type="match status" value="1"/>
</dbReference>
<sequence>MSEALVFIVDDDAAVRDGLSMLCESSGLNAECYDSAESFLDAYRPDQPGCLVLDVRMEGMSGPELHAILNQAGCPLAVIYLTGHGSIPLTVQSIKAGAVNFLTKPVNGTELLECIRAALLESTQMGLRIQAKTTAANHIASLTEREREVMVLMADGKTNKEIARHLGISHRTVEIHKARIMHKTGVNNLVDLIHLVEIGKRAPD</sequence>
<dbReference type="InterPro" id="IPR011006">
    <property type="entry name" value="CheY-like_superfamily"/>
</dbReference>
<dbReference type="SMART" id="SM00448">
    <property type="entry name" value="REC"/>
    <property type="match status" value="1"/>
</dbReference>
<dbReference type="Pfam" id="PF00072">
    <property type="entry name" value="Response_reg"/>
    <property type="match status" value="1"/>
</dbReference>
<dbReference type="AlphaFoldDB" id="A0A916J1G5"/>
<keyword evidence="4" id="KW-0597">Phosphoprotein</keyword>
<evidence type="ECO:0000313" key="7">
    <source>
        <dbReference type="EMBL" id="CAG4882947.1"/>
    </source>
</evidence>
<dbReference type="GO" id="GO:0003677">
    <property type="term" value="F:DNA binding"/>
    <property type="evidence" value="ECO:0007669"/>
    <property type="project" value="UniProtKB-KW"/>
</dbReference>
<feature type="domain" description="HTH luxR-type" evidence="5">
    <location>
        <begin position="135"/>
        <end position="200"/>
    </location>
</feature>
<accession>A0A916J1G5</accession>
<evidence type="ECO:0000256" key="1">
    <source>
        <dbReference type="ARBA" id="ARBA00023015"/>
    </source>
</evidence>
<dbReference type="Gene3D" id="1.10.10.10">
    <property type="entry name" value="Winged helix-like DNA-binding domain superfamily/Winged helix DNA-binding domain"/>
    <property type="match status" value="1"/>
</dbReference>
<keyword evidence="2" id="KW-0238">DNA-binding</keyword>
<evidence type="ECO:0000259" key="5">
    <source>
        <dbReference type="PROSITE" id="PS50043"/>
    </source>
</evidence>
<dbReference type="CDD" id="cd06170">
    <property type="entry name" value="LuxR_C_like"/>
    <property type="match status" value="1"/>
</dbReference>
<reference evidence="7" key="1">
    <citation type="submission" date="2021-04" db="EMBL/GenBank/DDBJ databases">
        <authorList>
            <person name="Hornung B."/>
        </authorList>
    </citation>
    <scope>NUCLEOTIDE SEQUENCE</scope>
    <source>
        <strain evidence="7">G5G6</strain>
    </source>
</reference>
<dbReference type="PROSITE" id="PS50110">
    <property type="entry name" value="RESPONSE_REGULATORY"/>
    <property type="match status" value="1"/>
</dbReference>
<evidence type="ECO:0000259" key="6">
    <source>
        <dbReference type="PROSITE" id="PS50110"/>
    </source>
</evidence>
<feature type="modified residue" description="4-aspartylphosphate" evidence="4">
    <location>
        <position position="54"/>
    </location>
</feature>
<organism evidence="7 8">
    <name type="scientific">Georgfuchsia toluolica</name>
    <dbReference type="NCBI Taxonomy" id="424218"/>
    <lineage>
        <taxon>Bacteria</taxon>
        <taxon>Pseudomonadati</taxon>
        <taxon>Pseudomonadota</taxon>
        <taxon>Betaproteobacteria</taxon>
        <taxon>Nitrosomonadales</taxon>
        <taxon>Sterolibacteriaceae</taxon>
        <taxon>Georgfuchsia</taxon>
    </lineage>
</organism>
<dbReference type="EMBL" id="CAJQUM010000001">
    <property type="protein sequence ID" value="CAG4882947.1"/>
    <property type="molecule type" value="Genomic_DNA"/>
</dbReference>
<dbReference type="GO" id="GO:0006355">
    <property type="term" value="P:regulation of DNA-templated transcription"/>
    <property type="evidence" value="ECO:0007669"/>
    <property type="project" value="InterPro"/>
</dbReference>